<proteinExistence type="predicted"/>
<evidence type="ECO:0000313" key="1">
    <source>
        <dbReference type="EMBL" id="KRY25046.1"/>
    </source>
</evidence>
<comment type="caution">
    <text evidence="1">The sequence shown here is derived from an EMBL/GenBank/DDBJ whole genome shotgun (WGS) entry which is preliminary data.</text>
</comment>
<organism evidence="1 2">
    <name type="scientific">Trichinella britovi</name>
    <name type="common">Parasitic roundworm</name>
    <dbReference type="NCBI Taxonomy" id="45882"/>
    <lineage>
        <taxon>Eukaryota</taxon>
        <taxon>Metazoa</taxon>
        <taxon>Ecdysozoa</taxon>
        <taxon>Nematoda</taxon>
        <taxon>Enoplea</taxon>
        <taxon>Dorylaimia</taxon>
        <taxon>Trichinellida</taxon>
        <taxon>Trichinellidae</taxon>
        <taxon>Trichinella</taxon>
    </lineage>
</organism>
<dbReference type="EMBL" id="JYDI01002596">
    <property type="protein sequence ID" value="KRY25046.1"/>
    <property type="molecule type" value="Genomic_DNA"/>
</dbReference>
<evidence type="ECO:0000313" key="2">
    <source>
        <dbReference type="Proteomes" id="UP000054653"/>
    </source>
</evidence>
<dbReference type="Proteomes" id="UP000054653">
    <property type="component" value="Unassembled WGS sequence"/>
</dbReference>
<keyword evidence="2" id="KW-1185">Reference proteome</keyword>
<dbReference type="AlphaFoldDB" id="A0A0V1AJQ2"/>
<reference evidence="1 2" key="1">
    <citation type="submission" date="2015-01" db="EMBL/GenBank/DDBJ databases">
        <title>Evolution of Trichinella species and genotypes.</title>
        <authorList>
            <person name="Korhonen P.K."/>
            <person name="Edoardo P."/>
            <person name="Giuseppe L.R."/>
            <person name="Gasser R.B."/>
        </authorList>
    </citation>
    <scope>NUCLEOTIDE SEQUENCE [LARGE SCALE GENOMIC DNA]</scope>
    <source>
        <strain evidence="1">ISS120</strain>
    </source>
</reference>
<protein>
    <submittedName>
        <fullName evidence="1">Uncharacterized protein</fullName>
    </submittedName>
</protein>
<gene>
    <name evidence="1" type="ORF">T03_9421</name>
</gene>
<accession>A0A0V1AJQ2</accession>
<sequence>MLLLPLFCVRCNCTLAGVHYLEEKFISLFCSLLSSWLMCLSYIL</sequence>
<name>A0A0V1AJQ2_TRIBR</name>